<gene>
    <name evidence="1" type="ORF">LEP1GSC161_0282</name>
</gene>
<sequence length="59" mass="7136">MYIGCKVYSFEEWWNFSDDEIDDMDYNALQFWRKWKDVLRKIIEISPAAPTRQIESVAS</sequence>
<comment type="caution">
    <text evidence="1">The sequence shown here is derived from an EMBL/GenBank/DDBJ whole genome shotgun (WGS) entry which is preliminary data.</text>
</comment>
<evidence type="ECO:0000313" key="1">
    <source>
        <dbReference type="EMBL" id="EMO59733.1"/>
    </source>
</evidence>
<accession>M6WD77</accession>
<dbReference type="EMBL" id="AKWE02000017">
    <property type="protein sequence ID" value="EMO59733.1"/>
    <property type="molecule type" value="Genomic_DNA"/>
</dbReference>
<evidence type="ECO:0000313" key="2">
    <source>
        <dbReference type="Proteomes" id="UP000012149"/>
    </source>
</evidence>
<protein>
    <submittedName>
        <fullName evidence="1">Uncharacterized protein</fullName>
    </submittedName>
</protein>
<dbReference type="Proteomes" id="UP000012149">
    <property type="component" value="Unassembled WGS sequence"/>
</dbReference>
<organism evidence="1 2">
    <name type="scientific">Leptospira santarosai str. CBC1416</name>
    <dbReference type="NCBI Taxonomy" id="1193059"/>
    <lineage>
        <taxon>Bacteria</taxon>
        <taxon>Pseudomonadati</taxon>
        <taxon>Spirochaetota</taxon>
        <taxon>Spirochaetia</taxon>
        <taxon>Leptospirales</taxon>
        <taxon>Leptospiraceae</taxon>
        <taxon>Leptospira</taxon>
    </lineage>
</organism>
<proteinExistence type="predicted"/>
<name>M6WD77_9LEPT</name>
<reference evidence="1 2" key="1">
    <citation type="submission" date="2013-01" db="EMBL/GenBank/DDBJ databases">
        <authorList>
            <person name="Harkins D.M."/>
            <person name="Durkin A.S."/>
            <person name="Brinkac L.M."/>
            <person name="Haft D.H."/>
            <person name="Selengut J.D."/>
            <person name="Sanka R."/>
            <person name="DePew J."/>
            <person name="Purushe J."/>
            <person name="Matthias M.A."/>
            <person name="Vinetz J.M."/>
            <person name="Sutton G.G."/>
            <person name="Nierman W.C."/>
            <person name="Fouts D.E."/>
        </authorList>
    </citation>
    <scope>NUCLEOTIDE SEQUENCE [LARGE SCALE GENOMIC DNA]</scope>
    <source>
        <strain evidence="1 2">CBC1416</strain>
    </source>
</reference>
<dbReference type="AlphaFoldDB" id="M6WD77"/>